<dbReference type="EMBL" id="MUJZ01048828">
    <property type="protein sequence ID" value="OTF74061.1"/>
    <property type="molecule type" value="Genomic_DNA"/>
</dbReference>
<comment type="caution">
    <text evidence="1">The sequence shown here is derived from an EMBL/GenBank/DDBJ whole genome shotgun (WGS) entry which is preliminary data.</text>
</comment>
<evidence type="ECO:0000313" key="2">
    <source>
        <dbReference type="Proteomes" id="UP000194236"/>
    </source>
</evidence>
<accession>A0A1Y3AZV0</accession>
<dbReference type="OrthoDB" id="10410574at2759"/>
<sequence>MERMLSYCCSTPTTAALIDDQHSQTTFESIDGFSNFINLNFSDDAVGDGGGGRDSENQHSLGNLEKAVDHSYYAEQINSLVAQCKQYQTHGR</sequence>
<organism evidence="1 2">
    <name type="scientific">Euroglyphus maynei</name>
    <name type="common">Mayne's house dust mite</name>
    <dbReference type="NCBI Taxonomy" id="6958"/>
    <lineage>
        <taxon>Eukaryota</taxon>
        <taxon>Metazoa</taxon>
        <taxon>Ecdysozoa</taxon>
        <taxon>Arthropoda</taxon>
        <taxon>Chelicerata</taxon>
        <taxon>Arachnida</taxon>
        <taxon>Acari</taxon>
        <taxon>Acariformes</taxon>
        <taxon>Sarcoptiformes</taxon>
        <taxon>Astigmata</taxon>
        <taxon>Psoroptidia</taxon>
        <taxon>Analgoidea</taxon>
        <taxon>Pyroglyphidae</taxon>
        <taxon>Pyroglyphinae</taxon>
        <taxon>Euroglyphus</taxon>
    </lineage>
</organism>
<name>A0A1Y3AZV0_EURMA</name>
<proteinExistence type="predicted"/>
<reference evidence="1 2" key="1">
    <citation type="submission" date="2017-03" db="EMBL/GenBank/DDBJ databases">
        <title>Genome Survey of Euroglyphus maynei.</title>
        <authorList>
            <person name="Arlian L.G."/>
            <person name="Morgan M.S."/>
            <person name="Rider S.D."/>
        </authorList>
    </citation>
    <scope>NUCLEOTIDE SEQUENCE [LARGE SCALE GENOMIC DNA]</scope>
    <source>
        <strain evidence="1">Arlian Lab</strain>
        <tissue evidence="1">Whole body</tissue>
    </source>
</reference>
<dbReference type="AlphaFoldDB" id="A0A1Y3AZV0"/>
<gene>
    <name evidence="1" type="ORF">BLA29_013408</name>
</gene>
<protein>
    <submittedName>
        <fullName evidence="1">Uncharacterized protein</fullName>
    </submittedName>
</protein>
<evidence type="ECO:0000313" key="1">
    <source>
        <dbReference type="EMBL" id="OTF74061.1"/>
    </source>
</evidence>
<dbReference type="Proteomes" id="UP000194236">
    <property type="component" value="Unassembled WGS sequence"/>
</dbReference>
<keyword evidence="2" id="KW-1185">Reference proteome</keyword>